<evidence type="ECO:0000259" key="3">
    <source>
        <dbReference type="Pfam" id="PF00535"/>
    </source>
</evidence>
<evidence type="ECO:0000313" key="4">
    <source>
        <dbReference type="EMBL" id="SHH29058.1"/>
    </source>
</evidence>
<sequence length="328" mass="37788">MMHTVSVVVPIHNSEAHLAQCLDSLAAQTLTEMEVILVVDGGSDASLTIAQGYAQRSPERFVLMHLPTNQGVSRARNLGMGRARGHYIGFVDSDDWVEPQMFERLYRCALAAEADVARCGMRRFRLTPEGAVAEQSLPVSQPYQDTFVTNKLFRRAYLLERGLSFYQGLIWEDEALVTLCRCLGARLASLEAELYHYRLNPEGLCRNPARVEANQRNKQAMLARLLKDLQRRQVLDDHRPLLLQCLAHHGLSALYHRLSLAQLRDYFAFLDRLAAEYRLLERPDLSDYRISRFLRFRRSLWQLHLVALIARARLWWWTRPGQAQESWG</sequence>
<dbReference type="Proteomes" id="UP000184268">
    <property type="component" value="Unassembled WGS sequence"/>
</dbReference>
<evidence type="ECO:0000256" key="2">
    <source>
        <dbReference type="ARBA" id="ARBA00022679"/>
    </source>
</evidence>
<keyword evidence="5" id="KW-1185">Reference proteome</keyword>
<dbReference type="CDD" id="cd00761">
    <property type="entry name" value="Glyco_tranf_GTA_type"/>
    <property type="match status" value="1"/>
</dbReference>
<accession>A0A1M5RSG4</accession>
<evidence type="ECO:0000313" key="5">
    <source>
        <dbReference type="Proteomes" id="UP000184268"/>
    </source>
</evidence>
<keyword evidence="2 4" id="KW-0808">Transferase</keyword>
<evidence type="ECO:0000256" key="1">
    <source>
        <dbReference type="ARBA" id="ARBA00022676"/>
    </source>
</evidence>
<name>A0A1M5RSG4_9GAMM</name>
<protein>
    <submittedName>
        <fullName evidence="4">Glycosyltransferase involved in cell wall bisynthesis</fullName>
    </submittedName>
</protein>
<dbReference type="EMBL" id="FQXG01000002">
    <property type="protein sequence ID" value="SHH29058.1"/>
    <property type="molecule type" value="Genomic_DNA"/>
</dbReference>
<dbReference type="STRING" id="299255.SAMN02745129_1728"/>
<dbReference type="PANTHER" id="PTHR22916">
    <property type="entry name" value="GLYCOSYLTRANSFERASE"/>
    <property type="match status" value="1"/>
</dbReference>
<dbReference type="RefSeq" id="WP_067659059.1">
    <property type="nucleotide sequence ID" value="NZ_FQXG01000002.1"/>
</dbReference>
<dbReference type="GO" id="GO:0016758">
    <property type="term" value="F:hexosyltransferase activity"/>
    <property type="evidence" value="ECO:0007669"/>
    <property type="project" value="UniProtKB-ARBA"/>
</dbReference>
<proteinExistence type="predicted"/>
<dbReference type="InterPro" id="IPR001173">
    <property type="entry name" value="Glyco_trans_2-like"/>
</dbReference>
<dbReference type="Pfam" id="PF00535">
    <property type="entry name" value="Glycos_transf_2"/>
    <property type="match status" value="1"/>
</dbReference>
<feature type="domain" description="Glycosyltransferase 2-like" evidence="3">
    <location>
        <begin position="6"/>
        <end position="123"/>
    </location>
</feature>
<gene>
    <name evidence="4" type="ORF">SAMN02745129_1728</name>
</gene>
<dbReference type="InterPro" id="IPR029044">
    <property type="entry name" value="Nucleotide-diphossugar_trans"/>
</dbReference>
<organism evidence="4 5">
    <name type="scientific">Ferrimonas marina</name>
    <dbReference type="NCBI Taxonomy" id="299255"/>
    <lineage>
        <taxon>Bacteria</taxon>
        <taxon>Pseudomonadati</taxon>
        <taxon>Pseudomonadota</taxon>
        <taxon>Gammaproteobacteria</taxon>
        <taxon>Alteromonadales</taxon>
        <taxon>Ferrimonadaceae</taxon>
        <taxon>Ferrimonas</taxon>
    </lineage>
</organism>
<dbReference type="SUPFAM" id="SSF53448">
    <property type="entry name" value="Nucleotide-diphospho-sugar transferases"/>
    <property type="match status" value="1"/>
</dbReference>
<keyword evidence="1" id="KW-0328">Glycosyltransferase</keyword>
<dbReference type="Gene3D" id="3.90.550.10">
    <property type="entry name" value="Spore Coat Polysaccharide Biosynthesis Protein SpsA, Chain A"/>
    <property type="match status" value="1"/>
</dbReference>
<reference evidence="4 5" key="1">
    <citation type="submission" date="2016-11" db="EMBL/GenBank/DDBJ databases">
        <authorList>
            <person name="Jaros S."/>
            <person name="Januszkiewicz K."/>
            <person name="Wedrychowicz H."/>
        </authorList>
    </citation>
    <scope>NUCLEOTIDE SEQUENCE [LARGE SCALE GENOMIC DNA]</scope>
    <source>
        <strain evidence="4 5">DSM 16917</strain>
    </source>
</reference>
<dbReference type="PANTHER" id="PTHR22916:SF51">
    <property type="entry name" value="GLYCOSYLTRANSFERASE EPSH-RELATED"/>
    <property type="match status" value="1"/>
</dbReference>
<dbReference type="AlphaFoldDB" id="A0A1M5RSG4"/>
<dbReference type="OrthoDB" id="9802649at2"/>